<feature type="non-terminal residue" evidence="2">
    <location>
        <position position="1"/>
    </location>
</feature>
<name>A0A812Q4W5_SYMPI</name>
<dbReference type="OrthoDB" id="3054497at2759"/>
<dbReference type="SUPFAM" id="SSF53098">
    <property type="entry name" value="Ribonuclease H-like"/>
    <property type="match status" value="1"/>
</dbReference>
<feature type="domain" description="Integrase catalytic" evidence="1">
    <location>
        <begin position="1"/>
        <end position="99"/>
    </location>
</feature>
<sequence length="723" mass="80937">LDPAGCFRSKALDQYLAERQVEVQHIPAEAHWQISLAERSIQTMKHMMTALVSEFPHMSTSEAFARSVWASNNRDQYLGYSPLQHAFGRAPNELGQLGESVMRDVPVLTENGVSAEFGVDVKAMLAAEKAFLEAQAKERLRRAELSGRRGMQQFCPGDLVYAWRRMTPRSDGNRHFKGGQFVGPYRVLATETRVDGAGEMRASHVIWLYRGGQLVKASPQQLRPATAREESWSELQDPTPIPWTITDTLRKQPPHQFEDVTADAEHMPPVEEVKNFIVAKAFQALPSHLKPNRSQILKMRWLLTWKLDDKAGDTEPLKRDASGNPLKPKARAIVLGYMDPEYEYRPTSSPTMTRSTRQLFLQNCANHNFKVEKGDISGAFLQGDDFGVERPMVCEPLPEICEALGVPTHSPMLLTKAAYGRCDDPEWIGIKNQIRSRFKWGQWESGRFLQCGVLIEQQESSFLLSQPEYLDSVSEIHINRARWNEPAAPVTPHELYQLRSVLGALSWHANQVAPQWSAAVGMLLSKTCKGSVQEIIDANKLLRKAKMGQHQKLRIHGFGSAKPVLAAWADAADSHRPDGGSTKGILVGWTDQALLDGDLTKISPLFWQSAKIQRTCRSSGAAETHAAIDAEDELFSLRFQVYEFLGGQVSVWRCNDAVMDVDGVLISDSTNLYDRLHQTVLTLKGAEKRTDIESLCLKESMEATGLKVRWVNGDSQLANSLTK</sequence>
<dbReference type="PROSITE" id="PS50994">
    <property type="entry name" value="INTEGRASE"/>
    <property type="match status" value="1"/>
</dbReference>
<dbReference type="GO" id="GO:0015074">
    <property type="term" value="P:DNA integration"/>
    <property type="evidence" value="ECO:0007669"/>
    <property type="project" value="InterPro"/>
</dbReference>
<evidence type="ECO:0000313" key="3">
    <source>
        <dbReference type="Proteomes" id="UP000649617"/>
    </source>
</evidence>
<dbReference type="EMBL" id="CAJNIZ010014663">
    <property type="protein sequence ID" value="CAE7364660.1"/>
    <property type="molecule type" value="Genomic_DNA"/>
</dbReference>
<dbReference type="InterPro" id="IPR012337">
    <property type="entry name" value="RNaseH-like_sf"/>
</dbReference>
<keyword evidence="3" id="KW-1185">Reference proteome</keyword>
<dbReference type="Proteomes" id="UP000649617">
    <property type="component" value="Unassembled WGS sequence"/>
</dbReference>
<protein>
    <recommendedName>
        <fullName evidence="1">Integrase catalytic domain-containing protein</fullName>
    </recommendedName>
</protein>
<dbReference type="Gene3D" id="3.30.420.10">
    <property type="entry name" value="Ribonuclease H-like superfamily/Ribonuclease H"/>
    <property type="match status" value="1"/>
</dbReference>
<organism evidence="2 3">
    <name type="scientific">Symbiodinium pilosum</name>
    <name type="common">Dinoflagellate</name>
    <dbReference type="NCBI Taxonomy" id="2952"/>
    <lineage>
        <taxon>Eukaryota</taxon>
        <taxon>Sar</taxon>
        <taxon>Alveolata</taxon>
        <taxon>Dinophyceae</taxon>
        <taxon>Suessiales</taxon>
        <taxon>Symbiodiniaceae</taxon>
        <taxon>Symbiodinium</taxon>
    </lineage>
</organism>
<feature type="non-terminal residue" evidence="2">
    <location>
        <position position="723"/>
    </location>
</feature>
<proteinExistence type="predicted"/>
<gene>
    <name evidence="2" type="ORF">SPIL2461_LOCUS8775</name>
</gene>
<dbReference type="InterPro" id="IPR036397">
    <property type="entry name" value="RNaseH_sf"/>
</dbReference>
<dbReference type="GO" id="GO:0003676">
    <property type="term" value="F:nucleic acid binding"/>
    <property type="evidence" value="ECO:0007669"/>
    <property type="project" value="InterPro"/>
</dbReference>
<dbReference type="AlphaFoldDB" id="A0A812Q4W5"/>
<evidence type="ECO:0000313" key="2">
    <source>
        <dbReference type="EMBL" id="CAE7364660.1"/>
    </source>
</evidence>
<evidence type="ECO:0000259" key="1">
    <source>
        <dbReference type="PROSITE" id="PS50994"/>
    </source>
</evidence>
<accession>A0A812Q4W5</accession>
<dbReference type="InterPro" id="IPR001584">
    <property type="entry name" value="Integrase_cat-core"/>
</dbReference>
<reference evidence="2" key="1">
    <citation type="submission" date="2021-02" db="EMBL/GenBank/DDBJ databases">
        <authorList>
            <person name="Dougan E. K."/>
            <person name="Rhodes N."/>
            <person name="Thang M."/>
            <person name="Chan C."/>
        </authorList>
    </citation>
    <scope>NUCLEOTIDE SEQUENCE</scope>
</reference>
<comment type="caution">
    <text evidence="2">The sequence shown here is derived from an EMBL/GenBank/DDBJ whole genome shotgun (WGS) entry which is preliminary data.</text>
</comment>